<dbReference type="RefSeq" id="WP_000668395.1">
    <property type="nucleotide sequence ID" value="NZ_CP009336.1"/>
</dbReference>
<evidence type="ECO:0000313" key="2">
    <source>
        <dbReference type="Proteomes" id="UP000031876"/>
    </source>
</evidence>
<dbReference type="EMBL" id="CP009336">
    <property type="protein sequence ID" value="AJG79536.1"/>
    <property type="molecule type" value="Genomic_DNA"/>
</dbReference>
<sequence>MKFGTGEKSSISYQFESRFQFYAEKGKYTPFSITINGHKAIIMVHDLVRKGSYTFSFEESPAVAIRNVIGGKSMELVL</sequence>
<keyword evidence="1" id="KW-0614">Plasmid</keyword>
<proteinExistence type="predicted"/>
<name>A0AB33B653_BACTU</name>
<dbReference type="AlphaFoldDB" id="A0AB33B653"/>
<dbReference type="Proteomes" id="UP000031876">
    <property type="component" value="Plasmid 1"/>
</dbReference>
<evidence type="ECO:0000313" key="1">
    <source>
        <dbReference type="EMBL" id="AJG79536.1"/>
    </source>
</evidence>
<gene>
    <name evidence="1" type="ORF">BF38_5426</name>
</gene>
<dbReference type="KEGG" id="btw:BF38_5426"/>
<protein>
    <submittedName>
        <fullName evidence="1">Uncharacterized protein</fullName>
    </submittedName>
</protein>
<reference evidence="1 2" key="1">
    <citation type="journal article" date="2015" name="Genome Announc.">
        <title>Complete genome sequences for 35 biothreat assay-relevant bacillus species.</title>
        <authorList>
            <person name="Johnson S.L."/>
            <person name="Daligault H.E."/>
            <person name="Davenport K.W."/>
            <person name="Jaissle J."/>
            <person name="Frey K.G."/>
            <person name="Ladner J.T."/>
            <person name="Broomall S.M."/>
            <person name="Bishop-Lilly K.A."/>
            <person name="Bruce D.C."/>
            <person name="Gibbons H.S."/>
            <person name="Coyne S.R."/>
            <person name="Lo C.C."/>
            <person name="Meincke L."/>
            <person name="Munk A.C."/>
            <person name="Koroleva G.I."/>
            <person name="Rosenzweig C.N."/>
            <person name="Palacios G.F."/>
            <person name="Redden C.L."/>
            <person name="Minogue T.D."/>
            <person name="Chain P.S."/>
        </authorList>
    </citation>
    <scope>NUCLEOTIDE SEQUENCE [LARGE SCALE GENOMIC DNA]</scope>
    <source>
        <strain evidence="1 2">HD1011</strain>
    </source>
</reference>
<organism evidence="1 2">
    <name type="scientific">Bacillus thuringiensis</name>
    <dbReference type="NCBI Taxonomy" id="1428"/>
    <lineage>
        <taxon>Bacteria</taxon>
        <taxon>Bacillati</taxon>
        <taxon>Bacillota</taxon>
        <taxon>Bacilli</taxon>
        <taxon>Bacillales</taxon>
        <taxon>Bacillaceae</taxon>
        <taxon>Bacillus</taxon>
        <taxon>Bacillus cereus group</taxon>
    </lineage>
</organism>
<geneLocation type="plasmid" evidence="1 2">
    <name>1</name>
</geneLocation>
<accession>A0AB33B653</accession>